<dbReference type="PANTHER" id="PTHR11088:SF60">
    <property type="entry name" value="TRNA DIMETHYLALLYLTRANSFERASE"/>
    <property type="match status" value="1"/>
</dbReference>
<evidence type="ECO:0000256" key="1">
    <source>
        <dbReference type="ARBA" id="ARBA00001946"/>
    </source>
</evidence>
<comment type="subunit">
    <text evidence="10">Monomer.</text>
</comment>
<feature type="binding site" evidence="10">
    <location>
        <begin position="33"/>
        <end position="38"/>
    </location>
    <ligand>
        <name>substrate</name>
    </ligand>
</feature>
<name>A0ABV6S9M7_9SPHN</name>
<dbReference type="GO" id="GO:0052381">
    <property type="term" value="F:tRNA dimethylallyltransferase activity"/>
    <property type="evidence" value="ECO:0007669"/>
    <property type="project" value="UniProtKB-EC"/>
</dbReference>
<feature type="region of interest" description="Disordered" evidence="14">
    <location>
        <begin position="1"/>
        <end position="25"/>
    </location>
</feature>
<comment type="catalytic activity">
    <reaction evidence="9 10 11">
        <text>adenosine(37) in tRNA + dimethylallyl diphosphate = N(6)-dimethylallyladenosine(37) in tRNA + diphosphate</text>
        <dbReference type="Rhea" id="RHEA:26482"/>
        <dbReference type="Rhea" id="RHEA-COMP:10162"/>
        <dbReference type="Rhea" id="RHEA-COMP:10375"/>
        <dbReference type="ChEBI" id="CHEBI:33019"/>
        <dbReference type="ChEBI" id="CHEBI:57623"/>
        <dbReference type="ChEBI" id="CHEBI:74411"/>
        <dbReference type="ChEBI" id="CHEBI:74415"/>
        <dbReference type="EC" id="2.5.1.75"/>
    </reaction>
</comment>
<accession>A0ABV6S9M7</accession>
<reference evidence="15 16" key="1">
    <citation type="submission" date="2024-09" db="EMBL/GenBank/DDBJ databases">
        <authorList>
            <person name="Sun Q."/>
            <person name="Mori K."/>
        </authorList>
    </citation>
    <scope>NUCLEOTIDE SEQUENCE [LARGE SCALE GENOMIC DNA]</scope>
    <source>
        <strain evidence="15 16">CICC 11035S</strain>
    </source>
</reference>
<dbReference type="Gene3D" id="1.10.20.140">
    <property type="match status" value="1"/>
</dbReference>
<gene>
    <name evidence="10 15" type="primary">miaA</name>
    <name evidence="15" type="ORF">ACFFF8_15310</name>
</gene>
<comment type="function">
    <text evidence="2 10 12">Catalyzes the transfer of a dimethylallyl group onto the adenine at position 37 in tRNAs that read codons beginning with uridine, leading to the formation of N6-(dimethylallyl)adenosine (i(6)A).</text>
</comment>
<evidence type="ECO:0000256" key="8">
    <source>
        <dbReference type="ARBA" id="ARBA00022842"/>
    </source>
</evidence>
<keyword evidence="16" id="KW-1185">Reference proteome</keyword>
<comment type="similarity">
    <text evidence="3 10 13">Belongs to the IPP transferase family.</text>
</comment>
<comment type="caution">
    <text evidence="10">Lacks conserved residue(s) required for the propagation of feature annotation.</text>
</comment>
<feature type="region of interest" description="Interaction with substrate tRNA" evidence="10">
    <location>
        <begin position="61"/>
        <end position="64"/>
    </location>
</feature>
<feature type="site" description="Interaction with substrate tRNA" evidence="10">
    <location>
        <position position="127"/>
    </location>
</feature>
<dbReference type="RefSeq" id="WP_267218702.1">
    <property type="nucleotide sequence ID" value="NZ_JAPCWC010000002.1"/>
</dbReference>
<keyword evidence="6 10" id="KW-0547">Nucleotide-binding</keyword>
<feature type="site" description="Interaction with substrate tRNA" evidence="10">
    <location>
        <position position="149"/>
    </location>
</feature>
<organism evidence="15 16">
    <name type="scientific">Novosphingobium clariflavum</name>
    <dbReference type="NCBI Taxonomy" id="2029884"/>
    <lineage>
        <taxon>Bacteria</taxon>
        <taxon>Pseudomonadati</taxon>
        <taxon>Pseudomonadota</taxon>
        <taxon>Alphaproteobacteria</taxon>
        <taxon>Sphingomonadales</taxon>
        <taxon>Sphingomonadaceae</taxon>
        <taxon>Novosphingobium</taxon>
    </lineage>
</organism>
<evidence type="ECO:0000313" key="15">
    <source>
        <dbReference type="EMBL" id="MFC0685960.1"/>
    </source>
</evidence>
<proteinExistence type="inferred from homology"/>
<feature type="binding site" evidence="10">
    <location>
        <begin position="31"/>
        <end position="38"/>
    </location>
    <ligand>
        <name>ATP</name>
        <dbReference type="ChEBI" id="CHEBI:30616"/>
    </ligand>
</feature>
<evidence type="ECO:0000256" key="6">
    <source>
        <dbReference type="ARBA" id="ARBA00022741"/>
    </source>
</evidence>
<evidence type="ECO:0000256" key="9">
    <source>
        <dbReference type="ARBA" id="ARBA00049563"/>
    </source>
</evidence>
<evidence type="ECO:0000256" key="11">
    <source>
        <dbReference type="RuleBase" id="RU003783"/>
    </source>
</evidence>
<evidence type="ECO:0000256" key="5">
    <source>
        <dbReference type="ARBA" id="ARBA00022694"/>
    </source>
</evidence>
<evidence type="ECO:0000256" key="7">
    <source>
        <dbReference type="ARBA" id="ARBA00022840"/>
    </source>
</evidence>
<dbReference type="HAMAP" id="MF_00185">
    <property type="entry name" value="IPP_trans"/>
    <property type="match status" value="1"/>
</dbReference>
<evidence type="ECO:0000256" key="12">
    <source>
        <dbReference type="RuleBase" id="RU003784"/>
    </source>
</evidence>
<dbReference type="EC" id="2.5.1.75" evidence="10"/>
<dbReference type="InterPro" id="IPR039657">
    <property type="entry name" value="Dimethylallyltransferase"/>
</dbReference>
<evidence type="ECO:0000256" key="10">
    <source>
        <dbReference type="HAMAP-Rule" id="MF_00185"/>
    </source>
</evidence>
<evidence type="ECO:0000256" key="13">
    <source>
        <dbReference type="RuleBase" id="RU003785"/>
    </source>
</evidence>
<dbReference type="NCBIfam" id="TIGR00174">
    <property type="entry name" value="miaA"/>
    <property type="match status" value="1"/>
</dbReference>
<evidence type="ECO:0000256" key="4">
    <source>
        <dbReference type="ARBA" id="ARBA00022679"/>
    </source>
</evidence>
<dbReference type="EMBL" id="JBHLTM010000061">
    <property type="protein sequence ID" value="MFC0685960.1"/>
    <property type="molecule type" value="Genomic_DNA"/>
</dbReference>
<keyword evidence="8 10" id="KW-0460">Magnesium</keyword>
<keyword evidence="5 10" id="KW-0819">tRNA processing</keyword>
<comment type="cofactor">
    <cofactor evidence="1 10">
        <name>Mg(2+)</name>
        <dbReference type="ChEBI" id="CHEBI:18420"/>
    </cofactor>
</comment>
<dbReference type="InterPro" id="IPR018022">
    <property type="entry name" value="IPT"/>
</dbReference>
<keyword evidence="7 10" id="KW-0067">ATP-binding</keyword>
<comment type="caution">
    <text evidence="15">The sequence shown here is derived from an EMBL/GenBank/DDBJ whole genome shotgun (WGS) entry which is preliminary data.</text>
</comment>
<evidence type="ECO:0000256" key="3">
    <source>
        <dbReference type="ARBA" id="ARBA00005842"/>
    </source>
</evidence>
<sequence length="333" mass="36226">MSTANSLEAAYENSTGAPADDSRPPLALIAGPTASGKSDCAVRLGQELERRGRRAVVVNADSSQVYADLAVLSARPLPDEMGGIEHRLFGAWDGATSCSAADWAKAARETIATIHAEGAVPILVGGTGLYIRTLLDGIAPVPEIETSVREAVRALPVSEAYAALRIEDPERAARLAPADSARIARALEVVRSTGKPLAHWQAELTGGIAHTVSLFPVVLLPERQALYRRCDLRFDRMIERGALGEVDALLARNLDPDLPVMRAIGVPELAGVVRGEWDLDHAIARGSQATRNYAKRQFTWLRHQPPQEWVRLEYENFDQKSLEDRLFQVMGLT</sequence>
<evidence type="ECO:0000313" key="16">
    <source>
        <dbReference type="Proteomes" id="UP001589858"/>
    </source>
</evidence>
<dbReference type="Pfam" id="PF01715">
    <property type="entry name" value="IPPT"/>
    <property type="match status" value="1"/>
</dbReference>
<dbReference type="PANTHER" id="PTHR11088">
    <property type="entry name" value="TRNA DIMETHYLALLYLTRANSFERASE"/>
    <property type="match status" value="1"/>
</dbReference>
<evidence type="ECO:0000256" key="2">
    <source>
        <dbReference type="ARBA" id="ARBA00003213"/>
    </source>
</evidence>
<dbReference type="Proteomes" id="UP001589858">
    <property type="component" value="Unassembled WGS sequence"/>
</dbReference>
<protein>
    <recommendedName>
        <fullName evidence="10">tRNA dimethylallyltransferase</fullName>
        <ecNumber evidence="10">2.5.1.75</ecNumber>
    </recommendedName>
    <alternativeName>
        <fullName evidence="10">Dimethylallyl diphosphate:tRNA dimethylallyltransferase</fullName>
        <shortName evidence="10">DMAPP:tRNA dimethylallyltransferase</shortName>
        <shortName evidence="10">DMATase</shortName>
    </alternativeName>
    <alternativeName>
        <fullName evidence="10">Isopentenyl-diphosphate:tRNA isopentenyltransferase</fullName>
        <shortName evidence="10">IPP transferase</shortName>
        <shortName evidence="10">IPPT</shortName>
        <shortName evidence="10">IPTase</shortName>
    </alternativeName>
</protein>
<evidence type="ECO:0000256" key="14">
    <source>
        <dbReference type="SAM" id="MobiDB-lite"/>
    </source>
</evidence>
<dbReference type="InterPro" id="IPR027417">
    <property type="entry name" value="P-loop_NTPase"/>
</dbReference>
<keyword evidence="4 10" id="KW-0808">Transferase</keyword>
<feature type="compositionally biased region" description="Polar residues" evidence="14">
    <location>
        <begin position="1"/>
        <end position="16"/>
    </location>
</feature>
<dbReference type="SUPFAM" id="SSF52540">
    <property type="entry name" value="P-loop containing nucleoside triphosphate hydrolases"/>
    <property type="match status" value="1"/>
</dbReference>
<dbReference type="Gene3D" id="3.40.50.300">
    <property type="entry name" value="P-loop containing nucleotide triphosphate hydrolases"/>
    <property type="match status" value="1"/>
</dbReference>